<comment type="caution">
    <text evidence="8">The sequence shown here is derived from an EMBL/GenBank/DDBJ whole genome shotgun (WGS) entry which is preliminary data.</text>
</comment>
<keyword evidence="5 6" id="KW-0342">GTP-binding</keyword>
<dbReference type="InterPro" id="IPR006297">
    <property type="entry name" value="EF-4"/>
</dbReference>
<dbReference type="PANTHER" id="PTHR43512:SF4">
    <property type="entry name" value="TRANSLATION FACTOR GUF1 HOMOLOG, CHLOROPLASTIC"/>
    <property type="match status" value="1"/>
</dbReference>
<keyword evidence="2 6" id="KW-0547">Nucleotide-binding</keyword>
<dbReference type="InterPro" id="IPR035647">
    <property type="entry name" value="EFG_III/V"/>
</dbReference>
<feature type="binding site" evidence="6">
    <location>
        <begin position="134"/>
        <end position="137"/>
    </location>
    <ligand>
        <name>GTP</name>
        <dbReference type="ChEBI" id="CHEBI:37565"/>
    </ligand>
</feature>
<evidence type="ECO:0000313" key="9">
    <source>
        <dbReference type="Proteomes" id="UP000177629"/>
    </source>
</evidence>
<dbReference type="GO" id="GO:0005525">
    <property type="term" value="F:GTP binding"/>
    <property type="evidence" value="ECO:0007669"/>
    <property type="project" value="UniProtKB-UniRule"/>
</dbReference>
<keyword evidence="6" id="KW-0472">Membrane</keyword>
<dbReference type="SUPFAM" id="SSF50447">
    <property type="entry name" value="Translation proteins"/>
    <property type="match status" value="1"/>
</dbReference>
<dbReference type="SUPFAM" id="SSF54980">
    <property type="entry name" value="EF-G C-terminal domain-like"/>
    <property type="match status" value="2"/>
</dbReference>
<dbReference type="PRINTS" id="PR00315">
    <property type="entry name" value="ELONGATNFCT"/>
</dbReference>
<dbReference type="InterPro" id="IPR005225">
    <property type="entry name" value="Small_GTP-bd"/>
</dbReference>
<dbReference type="Gene3D" id="2.40.30.10">
    <property type="entry name" value="Translation factors"/>
    <property type="match status" value="1"/>
</dbReference>
<evidence type="ECO:0000256" key="6">
    <source>
        <dbReference type="HAMAP-Rule" id="MF_00071"/>
    </source>
</evidence>
<dbReference type="InterPro" id="IPR038363">
    <property type="entry name" value="LepA_C_sf"/>
</dbReference>
<gene>
    <name evidence="6" type="primary">lepA</name>
    <name evidence="8" type="ORF">A2806_02770</name>
</gene>
<comment type="subcellular location">
    <subcellularLocation>
        <location evidence="6">Cell membrane</location>
        <topology evidence="6">Peripheral membrane protein</topology>
        <orientation evidence="6">Cytoplasmic side</orientation>
    </subcellularLocation>
</comment>
<dbReference type="PROSITE" id="PS51722">
    <property type="entry name" value="G_TR_2"/>
    <property type="match status" value="1"/>
</dbReference>
<dbReference type="GO" id="GO:0003924">
    <property type="term" value="F:GTPase activity"/>
    <property type="evidence" value="ECO:0007669"/>
    <property type="project" value="UniProtKB-UniRule"/>
</dbReference>
<keyword evidence="6" id="KW-1003">Cell membrane</keyword>
<keyword evidence="8" id="KW-0251">Elongation factor</keyword>
<dbReference type="HAMAP" id="MF_00071">
    <property type="entry name" value="LepA"/>
    <property type="match status" value="1"/>
</dbReference>
<dbReference type="NCBIfam" id="TIGR00231">
    <property type="entry name" value="small_GTP"/>
    <property type="match status" value="1"/>
</dbReference>
<sequence>MTGEAQHIRNFVIIAHIDHGKSTLADRMLELTHTVEARAMRPQYLDQMGLERERGITIKMQPVRMSYTLNAIPYTLNLIDTPGHVDFSYEVSRALTAVEGAVLLVDATKGIQAQTVANLAIAQEQGLVIIPVLNKIDLPQARPKEIAEEVAAVLGVEKNTILSISAKEGTGVADLLNRIVLDVPPPQGEKDGSLRALIFDSHFDNFRGIVAHVRVVDGEVARANSLFLMAKNVSCEALEVGFFMPQEQKSDKVYSGEIGWIATGVKDPDGVRVGDTITKIQNSKFQIQNMPQALAGYKEAQPVVFASFFPESEDEFEKLRESLQKLRLNDAAFVFEPEQSQALGRGFRCGFLGLLHMDITLERLRREFGSDVVATAPSVRFTVMSRDGTHAVVQTPRELPGQGEILEIREPWARLTIFVPLEKLNAVLKVLGTTRAVVGDTRTLGVNRISLEAEVPMLDIIHTFADRIKSATQGFASFSWIPIGERAGDLAKLEILVAHEVQEAFSHLAPRMRAEKEARALVEKLKDILPRQLFSVAIQGSVDGRVVARETLTALRKDVTGYLYGGDFSRKKKLLQKQRKGKKRMEKAGRVRIPPEVFQKVLRMET</sequence>
<dbReference type="GO" id="GO:0003746">
    <property type="term" value="F:translation elongation factor activity"/>
    <property type="evidence" value="ECO:0007669"/>
    <property type="project" value="UniProtKB-UniRule"/>
</dbReference>
<dbReference type="PANTHER" id="PTHR43512">
    <property type="entry name" value="TRANSLATION FACTOR GUF1-RELATED"/>
    <property type="match status" value="1"/>
</dbReference>
<dbReference type="GO" id="GO:0005886">
    <property type="term" value="C:plasma membrane"/>
    <property type="evidence" value="ECO:0007669"/>
    <property type="project" value="UniProtKB-SubCell"/>
</dbReference>
<dbReference type="NCBIfam" id="TIGR01393">
    <property type="entry name" value="lepA"/>
    <property type="match status" value="1"/>
</dbReference>
<dbReference type="InterPro" id="IPR013842">
    <property type="entry name" value="LepA_CTD"/>
</dbReference>
<dbReference type="Pfam" id="PF06421">
    <property type="entry name" value="LepA_C"/>
    <property type="match status" value="1"/>
</dbReference>
<dbReference type="InterPro" id="IPR000640">
    <property type="entry name" value="EFG_V-like"/>
</dbReference>
<dbReference type="EMBL" id="MHSS01000006">
    <property type="protein sequence ID" value="OHA48497.1"/>
    <property type="molecule type" value="Genomic_DNA"/>
</dbReference>
<dbReference type="AlphaFoldDB" id="A0A1G2PJN1"/>
<dbReference type="InterPro" id="IPR031157">
    <property type="entry name" value="G_TR_CS"/>
</dbReference>
<feature type="binding site" evidence="6">
    <location>
        <begin position="18"/>
        <end position="23"/>
    </location>
    <ligand>
        <name>GTP</name>
        <dbReference type="ChEBI" id="CHEBI:37565"/>
    </ligand>
</feature>
<dbReference type="InterPro" id="IPR000795">
    <property type="entry name" value="T_Tr_GTP-bd_dom"/>
</dbReference>
<accession>A0A1G2PJN1</accession>
<evidence type="ECO:0000256" key="3">
    <source>
        <dbReference type="ARBA" id="ARBA00022801"/>
    </source>
</evidence>
<dbReference type="Gene3D" id="3.30.70.240">
    <property type="match status" value="1"/>
</dbReference>
<comment type="similarity">
    <text evidence="1 6">Belongs to the TRAFAC class translation factor GTPase superfamily. Classic translation factor GTPase family. LepA subfamily.</text>
</comment>
<keyword evidence="3 6" id="KW-0378">Hydrolase</keyword>
<reference evidence="8 9" key="1">
    <citation type="journal article" date="2016" name="Nat. Commun.">
        <title>Thousands of microbial genomes shed light on interconnected biogeochemical processes in an aquifer system.</title>
        <authorList>
            <person name="Anantharaman K."/>
            <person name="Brown C.T."/>
            <person name="Hug L.A."/>
            <person name="Sharon I."/>
            <person name="Castelle C.J."/>
            <person name="Probst A.J."/>
            <person name="Thomas B.C."/>
            <person name="Singh A."/>
            <person name="Wilkins M.J."/>
            <person name="Karaoz U."/>
            <person name="Brodie E.L."/>
            <person name="Williams K.H."/>
            <person name="Hubbard S.S."/>
            <person name="Banfield J.F."/>
        </authorList>
    </citation>
    <scope>NUCLEOTIDE SEQUENCE [LARGE SCALE GENOMIC DNA]</scope>
</reference>
<keyword evidence="4 6" id="KW-0648">Protein biosynthesis</keyword>
<dbReference type="GO" id="GO:0043022">
    <property type="term" value="F:ribosome binding"/>
    <property type="evidence" value="ECO:0007669"/>
    <property type="project" value="UniProtKB-UniRule"/>
</dbReference>
<organism evidence="8 9">
    <name type="scientific">Candidatus Terrybacteria bacterium RIFCSPHIGHO2_01_FULL_48_17</name>
    <dbReference type="NCBI Taxonomy" id="1802362"/>
    <lineage>
        <taxon>Bacteria</taxon>
        <taxon>Candidatus Terryibacteriota</taxon>
    </lineage>
</organism>
<protein>
    <recommendedName>
        <fullName evidence="6">Elongation factor 4</fullName>
        <shortName evidence="6">EF-4</shortName>
        <ecNumber evidence="6">3.6.5.n1</ecNumber>
    </recommendedName>
    <alternativeName>
        <fullName evidence="6">Ribosomal back-translocase LepA</fullName>
    </alternativeName>
</protein>
<feature type="domain" description="Tr-type G" evidence="7">
    <location>
        <begin position="6"/>
        <end position="187"/>
    </location>
</feature>
<evidence type="ECO:0000313" key="8">
    <source>
        <dbReference type="EMBL" id="OHA48497.1"/>
    </source>
</evidence>
<dbReference type="PROSITE" id="PS00301">
    <property type="entry name" value="G_TR_1"/>
    <property type="match status" value="1"/>
</dbReference>
<dbReference type="GO" id="GO:0045727">
    <property type="term" value="P:positive regulation of translation"/>
    <property type="evidence" value="ECO:0007669"/>
    <property type="project" value="UniProtKB-UniRule"/>
</dbReference>
<dbReference type="Pfam" id="PF00679">
    <property type="entry name" value="EFG_C"/>
    <property type="match status" value="1"/>
</dbReference>
<dbReference type="CDD" id="cd16260">
    <property type="entry name" value="EF4_III"/>
    <property type="match status" value="1"/>
</dbReference>
<comment type="function">
    <text evidence="6">Required for accurate and efficient protein synthesis under certain stress conditions. May act as a fidelity factor of the translation reaction, by catalyzing a one-codon backward translocation of tRNAs on improperly translocated ribosomes. Back-translocation proceeds from a post-translocation (POST) complex to a pre-translocation (PRE) complex, thus giving elongation factor G a second chance to translocate the tRNAs correctly. Binds to ribosomes in a GTP-dependent manner.</text>
</comment>
<dbReference type="Gene3D" id="3.30.70.870">
    <property type="entry name" value="Elongation Factor G (Translational Gtpase), domain 3"/>
    <property type="match status" value="1"/>
</dbReference>
<dbReference type="InterPro" id="IPR009000">
    <property type="entry name" value="Transl_B-barrel_sf"/>
</dbReference>
<dbReference type="FunFam" id="3.30.70.870:FF:000004">
    <property type="entry name" value="Translation factor GUF1, mitochondrial"/>
    <property type="match status" value="1"/>
</dbReference>
<dbReference type="Proteomes" id="UP000177629">
    <property type="component" value="Unassembled WGS sequence"/>
</dbReference>
<dbReference type="Gene3D" id="3.40.50.300">
    <property type="entry name" value="P-loop containing nucleotide triphosphate hydrolases"/>
    <property type="match status" value="1"/>
</dbReference>
<evidence type="ECO:0000259" key="7">
    <source>
        <dbReference type="PROSITE" id="PS51722"/>
    </source>
</evidence>
<dbReference type="Gene3D" id="3.30.70.2570">
    <property type="entry name" value="Elongation factor 4, C-terminal domain"/>
    <property type="match status" value="1"/>
</dbReference>
<name>A0A1G2PJN1_9BACT</name>
<evidence type="ECO:0000256" key="1">
    <source>
        <dbReference type="ARBA" id="ARBA00005454"/>
    </source>
</evidence>
<comment type="catalytic activity">
    <reaction evidence="6">
        <text>GTP + H2O = GDP + phosphate + H(+)</text>
        <dbReference type="Rhea" id="RHEA:19669"/>
        <dbReference type="ChEBI" id="CHEBI:15377"/>
        <dbReference type="ChEBI" id="CHEBI:15378"/>
        <dbReference type="ChEBI" id="CHEBI:37565"/>
        <dbReference type="ChEBI" id="CHEBI:43474"/>
        <dbReference type="ChEBI" id="CHEBI:58189"/>
        <dbReference type="EC" id="3.6.5.n1"/>
    </reaction>
</comment>
<proteinExistence type="inferred from homology"/>
<evidence type="ECO:0000256" key="2">
    <source>
        <dbReference type="ARBA" id="ARBA00022741"/>
    </source>
</evidence>
<dbReference type="Pfam" id="PF00009">
    <property type="entry name" value="GTP_EFTU"/>
    <property type="match status" value="1"/>
</dbReference>
<evidence type="ECO:0000256" key="5">
    <source>
        <dbReference type="ARBA" id="ARBA00023134"/>
    </source>
</evidence>
<dbReference type="STRING" id="1802362.A2806_02770"/>
<dbReference type="SUPFAM" id="SSF52540">
    <property type="entry name" value="P-loop containing nucleoside triphosphate hydrolases"/>
    <property type="match status" value="1"/>
</dbReference>
<dbReference type="EC" id="3.6.5.n1" evidence="6"/>
<dbReference type="FunFam" id="2.40.30.10:FF:000015">
    <property type="entry name" value="Translation factor GUF1, mitochondrial"/>
    <property type="match status" value="1"/>
</dbReference>
<evidence type="ECO:0000256" key="4">
    <source>
        <dbReference type="ARBA" id="ARBA00022917"/>
    </source>
</evidence>
<dbReference type="FunFam" id="3.40.50.300:FF:000078">
    <property type="entry name" value="Elongation factor 4"/>
    <property type="match status" value="1"/>
</dbReference>
<dbReference type="CDD" id="cd01890">
    <property type="entry name" value="LepA"/>
    <property type="match status" value="1"/>
</dbReference>
<dbReference type="InterPro" id="IPR027417">
    <property type="entry name" value="P-loop_NTPase"/>
</dbReference>